<dbReference type="GO" id="GO:0003735">
    <property type="term" value="F:structural constituent of ribosome"/>
    <property type="evidence" value="ECO:0007669"/>
    <property type="project" value="InterPro"/>
</dbReference>
<gene>
    <name evidence="4" type="primary">spt5</name>
    <name evidence="8" type="ORF">K9W45_09120</name>
</gene>
<keyword evidence="2 4" id="KW-0805">Transcription regulation</keyword>
<dbReference type="GO" id="GO:0006354">
    <property type="term" value="P:DNA-templated transcription elongation"/>
    <property type="evidence" value="ECO:0007669"/>
    <property type="project" value="InterPro"/>
</dbReference>
<dbReference type="InterPro" id="IPR036735">
    <property type="entry name" value="NGN_dom_sf"/>
</dbReference>
<evidence type="ECO:0000256" key="2">
    <source>
        <dbReference type="ARBA" id="ARBA00023015"/>
    </source>
</evidence>
<dbReference type="Pfam" id="PF00467">
    <property type="entry name" value="KOW"/>
    <property type="match status" value="1"/>
</dbReference>
<dbReference type="EMBL" id="CP084166">
    <property type="protein sequence ID" value="UJG40002.1"/>
    <property type="molecule type" value="Genomic_DNA"/>
</dbReference>
<dbReference type="InterPro" id="IPR014722">
    <property type="entry name" value="Rib_uL2_dom2"/>
</dbReference>
<evidence type="ECO:0000256" key="4">
    <source>
        <dbReference type="HAMAP-Rule" id="MF_00950"/>
    </source>
</evidence>
<dbReference type="InterPro" id="IPR005825">
    <property type="entry name" value="Ribosomal_uL24_CS"/>
</dbReference>
<dbReference type="SMART" id="SM00738">
    <property type="entry name" value="NGN"/>
    <property type="match status" value="1"/>
</dbReference>
<dbReference type="InterPro" id="IPR005100">
    <property type="entry name" value="NGN-domain"/>
</dbReference>
<evidence type="ECO:0000256" key="5">
    <source>
        <dbReference type="NCBIfam" id="TIGR00405"/>
    </source>
</evidence>
<sequence length="164" mass="18355">MPIYALRTAIGQEQSVSEYLARRADKRPELDIKAILVTGSLKGYIFIESSSIDHIELLVEGVRHVRKRPRSSRAEEIPINELEHFLMPRPVIEGVNPGDIVEIVSGPFKGSRARVTDIHSAKEEVTLELLSVDLQIPVTISGESIRVIEKAATEKEEEEGEYLL</sequence>
<accession>A0A9Y1FJG3</accession>
<organism evidence="8">
    <name type="scientific">Candidatus Heimdallarchaeum aukensis</name>
    <dbReference type="NCBI Taxonomy" id="2876573"/>
    <lineage>
        <taxon>Archaea</taxon>
        <taxon>Promethearchaeati</taxon>
        <taxon>Candidatus Heimdallarchaeota</taxon>
        <taxon>Candidatus Heimdallarchaeia (ex Rinke et al. 2021) (nom. nud.)</taxon>
        <taxon>Candidatus Heimdallarchaeales</taxon>
        <taxon>Candidatus Heimdallarchaeaceae</taxon>
        <taxon>Candidatus Heimdallarchaeum</taxon>
    </lineage>
</organism>
<evidence type="ECO:0000256" key="1">
    <source>
        <dbReference type="ARBA" id="ARBA00006956"/>
    </source>
</evidence>
<keyword evidence="3 4" id="KW-0804">Transcription</keyword>
<dbReference type="GO" id="GO:0005840">
    <property type="term" value="C:ribosome"/>
    <property type="evidence" value="ECO:0007669"/>
    <property type="project" value="InterPro"/>
</dbReference>
<dbReference type="HAMAP" id="MF_00950">
    <property type="entry name" value="Spt5_arch"/>
    <property type="match status" value="1"/>
</dbReference>
<protein>
    <recommendedName>
        <fullName evidence="4 5">Transcription elongation factor Spt5</fullName>
    </recommendedName>
</protein>
<proteinExistence type="inferred from homology"/>
<evidence type="ECO:0000259" key="6">
    <source>
        <dbReference type="SMART" id="SM00738"/>
    </source>
</evidence>
<keyword evidence="8" id="KW-0648">Protein biosynthesis</keyword>
<feature type="domain" description="NusG-like N-terminal" evidence="6">
    <location>
        <begin position="1"/>
        <end position="89"/>
    </location>
</feature>
<reference evidence="8" key="1">
    <citation type="journal article" date="2022" name="Nat. Microbiol.">
        <title>Unique mobile elements and scalable gene flow at the prokaryote-eukaryote boundary revealed by circularized Asgard archaea genomes.</title>
        <authorList>
            <person name="Wu F."/>
            <person name="Speth D.R."/>
            <person name="Philosof A."/>
            <person name="Cremiere A."/>
            <person name="Narayanan A."/>
            <person name="Barco R.A."/>
            <person name="Connon S.A."/>
            <person name="Amend J.P."/>
            <person name="Antoshechkin I.A."/>
            <person name="Orphan V.J."/>
        </authorList>
    </citation>
    <scope>NUCLEOTIDE SEQUENCE</scope>
    <source>
        <strain evidence="8">PM71</strain>
    </source>
</reference>
<evidence type="ECO:0000313" key="8">
    <source>
        <dbReference type="EMBL" id="UJG40002.1"/>
    </source>
</evidence>
<dbReference type="Gene3D" id="3.30.70.940">
    <property type="entry name" value="NusG, N-terminal domain"/>
    <property type="match status" value="1"/>
</dbReference>
<dbReference type="InterPro" id="IPR008991">
    <property type="entry name" value="Translation_prot_SH3-like_sf"/>
</dbReference>
<dbReference type="InterPro" id="IPR011590">
    <property type="entry name" value="Spt5_arc"/>
</dbReference>
<feature type="domain" description="KOW" evidence="7">
    <location>
        <begin position="94"/>
        <end position="121"/>
    </location>
</feature>
<comment type="similarity">
    <text evidence="1">Belongs to the SPT5 family.</text>
</comment>
<dbReference type="Gene3D" id="2.30.30.30">
    <property type="match status" value="1"/>
</dbReference>
<dbReference type="InterPro" id="IPR006645">
    <property type="entry name" value="NGN-like_dom"/>
</dbReference>
<evidence type="ECO:0000256" key="3">
    <source>
        <dbReference type="ARBA" id="ARBA00023163"/>
    </source>
</evidence>
<dbReference type="NCBIfam" id="TIGR00405">
    <property type="entry name" value="KOW_elon_Spt5"/>
    <property type="match status" value="1"/>
</dbReference>
<dbReference type="SMART" id="SM00739">
    <property type="entry name" value="KOW"/>
    <property type="match status" value="1"/>
</dbReference>
<comment type="function">
    <text evidence="4">Stimulates transcription elongation.</text>
</comment>
<dbReference type="AlphaFoldDB" id="A0A9Y1FJG3"/>
<dbReference type="SUPFAM" id="SSF50104">
    <property type="entry name" value="Translation proteins SH3-like domain"/>
    <property type="match status" value="1"/>
</dbReference>
<evidence type="ECO:0000259" key="7">
    <source>
        <dbReference type="SMART" id="SM00739"/>
    </source>
</evidence>
<comment type="subunit">
    <text evidence="4">Heterodimer composed of Spt4 and Spt5. Interacts with RNA polymerase (RNAP).</text>
</comment>
<dbReference type="Proteomes" id="UP001201020">
    <property type="component" value="Chromosome"/>
</dbReference>
<comment type="similarity">
    <text evidence="4">Belongs to the archaeal Spt5 family.</text>
</comment>
<dbReference type="GO" id="GO:0003746">
    <property type="term" value="F:translation elongation factor activity"/>
    <property type="evidence" value="ECO:0007669"/>
    <property type="project" value="UniProtKB-KW"/>
</dbReference>
<dbReference type="PROSITE" id="PS01108">
    <property type="entry name" value="RIBOSOMAL_L24"/>
    <property type="match status" value="1"/>
</dbReference>
<name>A0A9Y1FJG3_9ARCH</name>
<dbReference type="InterPro" id="IPR005824">
    <property type="entry name" value="KOW"/>
</dbReference>
<keyword evidence="8" id="KW-0251">Elongation factor</keyword>
<dbReference type="Pfam" id="PF03439">
    <property type="entry name" value="Spt5-NGN"/>
    <property type="match status" value="1"/>
</dbReference>
<dbReference type="GO" id="GO:0006355">
    <property type="term" value="P:regulation of DNA-templated transcription"/>
    <property type="evidence" value="ECO:0007669"/>
    <property type="project" value="UniProtKB-UniRule"/>
</dbReference>
<dbReference type="CDD" id="cd06091">
    <property type="entry name" value="KOW_NusG"/>
    <property type="match status" value="1"/>
</dbReference>